<evidence type="ECO:0000256" key="3">
    <source>
        <dbReference type="ARBA" id="ARBA00022801"/>
    </source>
</evidence>
<accession>A0A0A2CAR8</accession>
<evidence type="ECO:0000256" key="2">
    <source>
        <dbReference type="ARBA" id="ARBA00022723"/>
    </source>
</evidence>
<keyword evidence="4" id="KW-0862">Zinc</keyword>
<reference evidence="8" key="1">
    <citation type="journal article" date="2014" name="Sci. Data">
        <title>Genomes of diverse isolates of the marine cyanobacterium Prochlorococcus.</title>
        <authorList>
            <person name="Biller S."/>
            <person name="Berube P."/>
            <person name="Thompson J."/>
            <person name="Kelly L."/>
            <person name="Roggensack S."/>
            <person name="Awad L."/>
            <person name="Roache-Johnson K."/>
            <person name="Ding H."/>
            <person name="Giovannoni S.J."/>
            <person name="Moore L.R."/>
            <person name="Chisholm S.W."/>
        </authorList>
    </citation>
    <scope>NUCLEOTIDE SEQUENCE [LARGE SCALE GENOMIC DNA]</scope>
    <source>
        <strain evidence="8">PAC1</strain>
    </source>
</reference>
<evidence type="ECO:0000313" key="8">
    <source>
        <dbReference type="Proteomes" id="UP000030392"/>
    </source>
</evidence>
<evidence type="ECO:0000313" key="7">
    <source>
        <dbReference type="EMBL" id="KGG21990.1"/>
    </source>
</evidence>
<dbReference type="InterPro" id="IPR028090">
    <property type="entry name" value="JAB_dom_prok"/>
</dbReference>
<dbReference type="EMBL" id="JNAX01000004">
    <property type="protein sequence ID" value="KGG21990.1"/>
    <property type="molecule type" value="Genomic_DNA"/>
</dbReference>
<dbReference type="Pfam" id="PF14464">
    <property type="entry name" value="Prok-JAB"/>
    <property type="match status" value="1"/>
</dbReference>
<evidence type="ECO:0000256" key="5">
    <source>
        <dbReference type="ARBA" id="ARBA00023049"/>
    </source>
</evidence>
<dbReference type="PANTHER" id="PTHR34858">
    <property type="entry name" value="CYSO-CYSTEINE PEPTIDASE"/>
    <property type="match status" value="1"/>
</dbReference>
<protein>
    <submittedName>
        <fullName evidence="7">Metal-dependent protease of the PAD1/JAB1</fullName>
    </submittedName>
</protein>
<proteinExistence type="predicted"/>
<keyword evidence="2" id="KW-0479">Metal-binding</keyword>
<evidence type="ECO:0000256" key="4">
    <source>
        <dbReference type="ARBA" id="ARBA00022833"/>
    </source>
</evidence>
<dbReference type="Gene3D" id="3.40.140.10">
    <property type="entry name" value="Cytidine Deaminase, domain 2"/>
    <property type="match status" value="1"/>
</dbReference>
<dbReference type="GO" id="GO:0006508">
    <property type="term" value="P:proteolysis"/>
    <property type="evidence" value="ECO:0007669"/>
    <property type="project" value="UniProtKB-KW"/>
</dbReference>
<keyword evidence="5" id="KW-0482">Metalloprotease</keyword>
<evidence type="ECO:0000256" key="1">
    <source>
        <dbReference type="ARBA" id="ARBA00022670"/>
    </source>
</evidence>
<dbReference type="AlphaFoldDB" id="A0A0A2CAR8"/>
<feature type="domain" description="JAB" evidence="6">
    <location>
        <begin position="13"/>
        <end position="153"/>
    </location>
</feature>
<organism evidence="7 8">
    <name type="scientific">Prochlorococcus marinus str. PAC1</name>
    <dbReference type="NCBI Taxonomy" id="59924"/>
    <lineage>
        <taxon>Bacteria</taxon>
        <taxon>Bacillati</taxon>
        <taxon>Cyanobacteriota</taxon>
        <taxon>Cyanophyceae</taxon>
        <taxon>Synechococcales</taxon>
        <taxon>Prochlorococcaceae</taxon>
        <taxon>Prochlorococcus</taxon>
    </lineage>
</organism>
<dbReference type="SUPFAM" id="SSF102712">
    <property type="entry name" value="JAB1/MPN domain"/>
    <property type="match status" value="1"/>
</dbReference>
<dbReference type="InterPro" id="IPR051929">
    <property type="entry name" value="VirAsm_ModProt"/>
</dbReference>
<keyword evidence="3" id="KW-0378">Hydrolase</keyword>
<dbReference type="GO" id="GO:0008270">
    <property type="term" value="F:zinc ion binding"/>
    <property type="evidence" value="ECO:0007669"/>
    <property type="project" value="TreeGrafter"/>
</dbReference>
<dbReference type="PANTHER" id="PTHR34858:SF1">
    <property type="entry name" value="CYSO-CYSTEINE PEPTIDASE"/>
    <property type="match status" value="1"/>
</dbReference>
<dbReference type="RefSeq" id="WP_036904529.1">
    <property type="nucleotide sequence ID" value="NZ_CP138967.1"/>
</dbReference>
<sequence length="170" mass="19769">MKIPKYIEFHNRTNSVLSRFLKAAEPEEGCCILIGKTNSSTKDHKRNIWEVTHVWNCQNIWGEEESRLIDQNIEAVSNQKNMQLSKKNCFEIDAKDQIASHKWARENDLEVLCCAHSHPLNENRPSEMDLLFHQPPGLMVISNKDGDLKAWWIKNKLKFHGVKIEVFSLT</sequence>
<evidence type="ECO:0000259" key="6">
    <source>
        <dbReference type="Pfam" id="PF14464"/>
    </source>
</evidence>
<gene>
    <name evidence="7" type="ORF">EV03_0309</name>
</gene>
<dbReference type="GO" id="GO:0008235">
    <property type="term" value="F:metalloexopeptidase activity"/>
    <property type="evidence" value="ECO:0007669"/>
    <property type="project" value="TreeGrafter"/>
</dbReference>
<comment type="caution">
    <text evidence="7">The sequence shown here is derived from an EMBL/GenBank/DDBJ whole genome shotgun (WGS) entry which is preliminary data.</text>
</comment>
<name>A0A0A2CAR8_PROMR</name>
<dbReference type="Proteomes" id="UP000030392">
    <property type="component" value="Unassembled WGS sequence"/>
</dbReference>
<dbReference type="CDD" id="cd08070">
    <property type="entry name" value="MPN_like"/>
    <property type="match status" value="1"/>
</dbReference>
<keyword evidence="1 7" id="KW-0645">Protease</keyword>